<keyword evidence="2" id="KW-1185">Reference proteome</keyword>
<protein>
    <recommendedName>
        <fullName evidence="3">Chalcone isomerase domain-containing protein</fullName>
    </recommendedName>
</protein>
<feature type="non-terminal residue" evidence="1">
    <location>
        <position position="1"/>
    </location>
</feature>
<proteinExistence type="predicted"/>
<evidence type="ECO:0008006" key="3">
    <source>
        <dbReference type="Google" id="ProtNLM"/>
    </source>
</evidence>
<evidence type="ECO:0000313" key="2">
    <source>
        <dbReference type="Proteomes" id="UP001189429"/>
    </source>
</evidence>
<accession>A0ABN9Q8U3</accession>
<organism evidence="1 2">
    <name type="scientific">Prorocentrum cordatum</name>
    <dbReference type="NCBI Taxonomy" id="2364126"/>
    <lineage>
        <taxon>Eukaryota</taxon>
        <taxon>Sar</taxon>
        <taxon>Alveolata</taxon>
        <taxon>Dinophyceae</taxon>
        <taxon>Prorocentrales</taxon>
        <taxon>Prorocentraceae</taxon>
        <taxon>Prorocentrum</taxon>
    </lineage>
</organism>
<reference evidence="1" key="1">
    <citation type="submission" date="2023-10" db="EMBL/GenBank/DDBJ databases">
        <authorList>
            <person name="Chen Y."/>
            <person name="Shah S."/>
            <person name="Dougan E. K."/>
            <person name="Thang M."/>
            <person name="Chan C."/>
        </authorList>
    </citation>
    <scope>NUCLEOTIDE SEQUENCE [LARGE SCALE GENOMIC DNA]</scope>
</reference>
<sequence length="254" mass="26406">DAAAAAARALLRAAAGAGACAAAGLGCPRPWAPGERGAARCEEALLGAPEGAEEPTAGPAPSEGAELLVGGFPFQRQRVLRAEDGGEQRLEVAGTAVLRMARITLAQAALYLPPLRGSNEEGLDARVTKSLELRYAQAVPADAFRYLTSHYVSANGLLSPAVEPFVEAFNAFYVGMSPGHRYRLDYCGRAGTLTLQAWRGDAQAEAPGGSGWVRLGRLHCGARAAEAILSVWFGPVPFSPGMKADLLRGRPAAG</sequence>
<comment type="caution">
    <text evidence="1">The sequence shown here is derived from an EMBL/GenBank/DDBJ whole genome shotgun (WGS) entry which is preliminary data.</text>
</comment>
<dbReference type="EMBL" id="CAUYUJ010002480">
    <property type="protein sequence ID" value="CAK0800951.1"/>
    <property type="molecule type" value="Genomic_DNA"/>
</dbReference>
<dbReference type="Proteomes" id="UP001189429">
    <property type="component" value="Unassembled WGS sequence"/>
</dbReference>
<evidence type="ECO:0000313" key="1">
    <source>
        <dbReference type="EMBL" id="CAK0800951.1"/>
    </source>
</evidence>
<name>A0ABN9Q8U3_9DINO</name>
<gene>
    <name evidence="1" type="ORF">PCOR1329_LOCUS8972</name>
</gene>